<evidence type="ECO:0000313" key="1">
    <source>
        <dbReference type="EMBL" id="MDA3768113.1"/>
    </source>
</evidence>
<dbReference type="EMBL" id="JAQIEY010000018">
    <property type="protein sequence ID" value="MDA3768113.1"/>
    <property type="molecule type" value="Genomic_DNA"/>
</dbReference>
<dbReference type="Proteomes" id="UP001210502">
    <property type="component" value="Unassembled WGS sequence"/>
</dbReference>
<dbReference type="RefSeq" id="WP_271024635.1">
    <property type="nucleotide sequence ID" value="NZ_JAQIEY010000018.1"/>
</dbReference>
<organism evidence="1 2">
    <name type="scientific">Lactobacillus delbrueckii</name>
    <dbReference type="NCBI Taxonomy" id="1584"/>
    <lineage>
        <taxon>Bacteria</taxon>
        <taxon>Bacillati</taxon>
        <taxon>Bacillota</taxon>
        <taxon>Bacilli</taxon>
        <taxon>Lactobacillales</taxon>
        <taxon>Lactobacillaceae</taxon>
        <taxon>Lactobacillus</taxon>
    </lineage>
</organism>
<sequence length="49" mass="5139">MAAGNGIDYLVAGFFEISNFCRTGLVKFLLVEQAIAFALLNSVVDTAAG</sequence>
<reference evidence="1" key="1">
    <citation type="submission" date="2023-01" db="EMBL/GenBank/DDBJ databases">
        <title>Sequencing of the bacterial strains from artisanal fermented milk Matsoni.</title>
        <authorList>
            <person name="Rozman V."/>
            <person name="Accetto T."/>
            <person name="Bogovic Matijasic B."/>
        </authorList>
    </citation>
    <scope>NUCLEOTIDE SEQUENCE</scope>
    <source>
        <strain evidence="1">Lbl333</strain>
    </source>
</reference>
<name>A0AAW5YY34_9LACO</name>
<dbReference type="AlphaFoldDB" id="A0AAW5YY34"/>
<evidence type="ECO:0000313" key="2">
    <source>
        <dbReference type="Proteomes" id="UP001210502"/>
    </source>
</evidence>
<accession>A0AAW5YY34</accession>
<proteinExistence type="predicted"/>
<comment type="caution">
    <text evidence="1">The sequence shown here is derived from an EMBL/GenBank/DDBJ whole genome shotgun (WGS) entry which is preliminary data.</text>
</comment>
<gene>
    <name evidence="1" type="ORF">PF586_06525</name>
</gene>
<protein>
    <submittedName>
        <fullName evidence="1">Uncharacterized protein</fullName>
    </submittedName>
</protein>